<name>A0AAV7NSP3_PLEWA</name>
<protein>
    <submittedName>
        <fullName evidence="1">Uncharacterized protein</fullName>
    </submittedName>
</protein>
<evidence type="ECO:0000313" key="1">
    <source>
        <dbReference type="EMBL" id="KAJ1117692.1"/>
    </source>
</evidence>
<dbReference type="Proteomes" id="UP001066276">
    <property type="component" value="Chromosome 8"/>
</dbReference>
<accession>A0AAV7NSP3</accession>
<keyword evidence="2" id="KW-1185">Reference proteome</keyword>
<gene>
    <name evidence="1" type="ORF">NDU88_005889</name>
</gene>
<organism evidence="1 2">
    <name type="scientific">Pleurodeles waltl</name>
    <name type="common">Iberian ribbed newt</name>
    <dbReference type="NCBI Taxonomy" id="8319"/>
    <lineage>
        <taxon>Eukaryota</taxon>
        <taxon>Metazoa</taxon>
        <taxon>Chordata</taxon>
        <taxon>Craniata</taxon>
        <taxon>Vertebrata</taxon>
        <taxon>Euteleostomi</taxon>
        <taxon>Amphibia</taxon>
        <taxon>Batrachia</taxon>
        <taxon>Caudata</taxon>
        <taxon>Salamandroidea</taxon>
        <taxon>Salamandridae</taxon>
        <taxon>Pleurodelinae</taxon>
        <taxon>Pleurodeles</taxon>
    </lineage>
</organism>
<dbReference type="AlphaFoldDB" id="A0AAV7NSP3"/>
<comment type="caution">
    <text evidence="1">The sequence shown here is derived from an EMBL/GenBank/DDBJ whole genome shotgun (WGS) entry which is preliminary data.</text>
</comment>
<sequence>MTRRNKLQQLEDDIRALEVAHSQTGSLAVRRQLTTHQKQLQALDDDKAVYALLWTNQTFYAGGNRVDRLLAHRLCAQAMEWQVAELRLLDGTLTCQEELIRHQFERFYLDIYSAEELNHNVSGAGRTMWKKEISVYGQ</sequence>
<dbReference type="EMBL" id="JANPWB010000012">
    <property type="protein sequence ID" value="KAJ1117692.1"/>
    <property type="molecule type" value="Genomic_DNA"/>
</dbReference>
<evidence type="ECO:0000313" key="2">
    <source>
        <dbReference type="Proteomes" id="UP001066276"/>
    </source>
</evidence>
<proteinExistence type="predicted"/>
<reference evidence="1" key="1">
    <citation type="journal article" date="2022" name="bioRxiv">
        <title>Sequencing and chromosome-scale assembly of the giantPleurodeles waltlgenome.</title>
        <authorList>
            <person name="Brown T."/>
            <person name="Elewa A."/>
            <person name="Iarovenko S."/>
            <person name="Subramanian E."/>
            <person name="Araus A.J."/>
            <person name="Petzold A."/>
            <person name="Susuki M."/>
            <person name="Suzuki K.-i.T."/>
            <person name="Hayashi T."/>
            <person name="Toyoda A."/>
            <person name="Oliveira C."/>
            <person name="Osipova E."/>
            <person name="Leigh N.D."/>
            <person name="Simon A."/>
            <person name="Yun M.H."/>
        </authorList>
    </citation>
    <scope>NUCLEOTIDE SEQUENCE</scope>
    <source>
        <strain evidence="1">20211129_DDA</strain>
        <tissue evidence="1">Liver</tissue>
    </source>
</reference>